<gene>
    <name evidence="3" type="ORF">BCR34DRAFT_588166</name>
</gene>
<evidence type="ECO:0000313" key="3">
    <source>
        <dbReference type="EMBL" id="ORY11026.1"/>
    </source>
</evidence>
<dbReference type="InterPro" id="IPR036291">
    <property type="entry name" value="NAD(P)-bd_dom_sf"/>
</dbReference>
<evidence type="ECO:0000313" key="4">
    <source>
        <dbReference type="Proteomes" id="UP000193144"/>
    </source>
</evidence>
<comment type="similarity">
    <text evidence="1">Belongs to the short-chain dehydrogenases/reductases (SDR) family.</text>
</comment>
<dbReference type="PRINTS" id="PR00081">
    <property type="entry name" value="GDHRDH"/>
</dbReference>
<evidence type="ECO:0000256" key="2">
    <source>
        <dbReference type="ARBA" id="ARBA00023002"/>
    </source>
</evidence>
<sequence>MPPRVFFITGTSTGFGSELVKVVLQNKDHVVATARNSSKLSFKDVGANDSNSLFVDLDVTDKSAIGKAFAAATKKFGRVDVVVNNAGYGLSGEFESLSEKQIRTQIKVSFYKV</sequence>
<dbReference type="EMBL" id="MCFA01000065">
    <property type="protein sequence ID" value="ORY11026.1"/>
    <property type="molecule type" value="Genomic_DNA"/>
</dbReference>
<dbReference type="OrthoDB" id="1274115at2759"/>
<dbReference type="AlphaFoldDB" id="A0A1Y1ZLB8"/>
<dbReference type="GO" id="GO:0016491">
    <property type="term" value="F:oxidoreductase activity"/>
    <property type="evidence" value="ECO:0007669"/>
    <property type="project" value="UniProtKB-KW"/>
</dbReference>
<evidence type="ECO:0000256" key="1">
    <source>
        <dbReference type="ARBA" id="ARBA00006484"/>
    </source>
</evidence>
<dbReference type="Pfam" id="PF00106">
    <property type="entry name" value="adh_short"/>
    <property type="match status" value="1"/>
</dbReference>
<keyword evidence="2" id="KW-0560">Oxidoreductase</keyword>
<comment type="caution">
    <text evidence="3">The sequence shown here is derived from an EMBL/GenBank/DDBJ whole genome shotgun (WGS) entry which is preliminary data.</text>
</comment>
<dbReference type="InterPro" id="IPR002347">
    <property type="entry name" value="SDR_fam"/>
</dbReference>
<proteinExistence type="inferred from homology"/>
<dbReference type="PANTHER" id="PTHR43976">
    <property type="entry name" value="SHORT CHAIN DEHYDROGENASE"/>
    <property type="match status" value="1"/>
</dbReference>
<reference evidence="3 4" key="1">
    <citation type="submission" date="2016-07" db="EMBL/GenBank/DDBJ databases">
        <title>Pervasive Adenine N6-methylation of Active Genes in Fungi.</title>
        <authorList>
            <consortium name="DOE Joint Genome Institute"/>
            <person name="Mondo S.J."/>
            <person name="Dannebaum R.O."/>
            <person name="Kuo R.C."/>
            <person name="Labutti K."/>
            <person name="Haridas S."/>
            <person name="Kuo A."/>
            <person name="Salamov A."/>
            <person name="Ahrendt S.R."/>
            <person name="Lipzen A."/>
            <person name="Sullivan W."/>
            <person name="Andreopoulos W.B."/>
            <person name="Clum A."/>
            <person name="Lindquist E."/>
            <person name="Daum C."/>
            <person name="Ramamoorthy G.K."/>
            <person name="Gryganskyi A."/>
            <person name="Culley D."/>
            <person name="Magnuson J.K."/>
            <person name="James T.Y."/>
            <person name="O'Malley M.A."/>
            <person name="Stajich J.E."/>
            <person name="Spatafora J.W."/>
            <person name="Visel A."/>
            <person name="Grigoriev I.V."/>
        </authorList>
    </citation>
    <scope>NUCLEOTIDE SEQUENCE [LARGE SCALE GENOMIC DNA]</scope>
    <source>
        <strain evidence="3 4">CBS 115471</strain>
    </source>
</reference>
<dbReference type="SUPFAM" id="SSF51735">
    <property type="entry name" value="NAD(P)-binding Rossmann-fold domains"/>
    <property type="match status" value="1"/>
</dbReference>
<accession>A0A1Y1ZLB8</accession>
<keyword evidence="4" id="KW-1185">Reference proteome</keyword>
<dbReference type="PANTHER" id="PTHR43976:SF16">
    <property type="entry name" value="SHORT-CHAIN DEHYDROGENASE_REDUCTASE FAMILY PROTEIN"/>
    <property type="match status" value="1"/>
</dbReference>
<dbReference type="Proteomes" id="UP000193144">
    <property type="component" value="Unassembled WGS sequence"/>
</dbReference>
<name>A0A1Y1ZLB8_9PLEO</name>
<organism evidence="3 4">
    <name type="scientific">Clohesyomyces aquaticus</name>
    <dbReference type="NCBI Taxonomy" id="1231657"/>
    <lineage>
        <taxon>Eukaryota</taxon>
        <taxon>Fungi</taxon>
        <taxon>Dikarya</taxon>
        <taxon>Ascomycota</taxon>
        <taxon>Pezizomycotina</taxon>
        <taxon>Dothideomycetes</taxon>
        <taxon>Pleosporomycetidae</taxon>
        <taxon>Pleosporales</taxon>
        <taxon>Lindgomycetaceae</taxon>
        <taxon>Clohesyomyces</taxon>
    </lineage>
</organism>
<protein>
    <submittedName>
        <fullName evidence="3">Uncharacterized protein</fullName>
    </submittedName>
</protein>
<dbReference type="InterPro" id="IPR051911">
    <property type="entry name" value="SDR_oxidoreductase"/>
</dbReference>
<dbReference type="STRING" id="1231657.A0A1Y1ZLB8"/>
<dbReference type="Gene3D" id="3.40.50.720">
    <property type="entry name" value="NAD(P)-binding Rossmann-like Domain"/>
    <property type="match status" value="1"/>
</dbReference>